<feature type="compositionally biased region" description="Polar residues" evidence="1">
    <location>
        <begin position="182"/>
        <end position="193"/>
    </location>
</feature>
<evidence type="ECO:0000313" key="2">
    <source>
        <dbReference type="EMBL" id="MBE9608606.1"/>
    </source>
</evidence>
<feature type="region of interest" description="Disordered" evidence="1">
    <location>
        <begin position="25"/>
        <end position="61"/>
    </location>
</feature>
<comment type="caution">
    <text evidence="2">The sequence shown here is derived from an EMBL/GenBank/DDBJ whole genome shotgun (WGS) entry which is preliminary data.</text>
</comment>
<feature type="region of interest" description="Disordered" evidence="1">
    <location>
        <begin position="152"/>
        <end position="193"/>
    </location>
</feature>
<keyword evidence="3" id="KW-1185">Reference proteome</keyword>
<protein>
    <recommendedName>
        <fullName evidence="4">SprA-related family protein</fullName>
    </recommendedName>
</protein>
<dbReference type="Proteomes" id="UP000604481">
    <property type="component" value="Unassembled WGS sequence"/>
</dbReference>
<proteinExistence type="predicted"/>
<evidence type="ECO:0008006" key="4">
    <source>
        <dbReference type="Google" id="ProtNLM"/>
    </source>
</evidence>
<dbReference type="AlphaFoldDB" id="A0A8J7K126"/>
<reference evidence="2 3" key="1">
    <citation type="submission" date="2020-10" db="EMBL/GenBank/DDBJ databases">
        <title>The genome sequence of Chitinilyticum litopenaei 4Y14.</title>
        <authorList>
            <person name="Liu Y."/>
        </authorList>
    </citation>
    <scope>NUCLEOTIDE SEQUENCE [LARGE SCALE GENOMIC DNA]</scope>
    <source>
        <strain evidence="2 3">4Y14</strain>
    </source>
</reference>
<evidence type="ECO:0000313" key="3">
    <source>
        <dbReference type="Proteomes" id="UP000604481"/>
    </source>
</evidence>
<evidence type="ECO:0000256" key="1">
    <source>
        <dbReference type="SAM" id="MobiDB-lite"/>
    </source>
</evidence>
<gene>
    <name evidence="2" type="ORF">INR99_04520</name>
</gene>
<dbReference type="Pfam" id="PF12118">
    <property type="entry name" value="SprA-related"/>
    <property type="match status" value="1"/>
</dbReference>
<dbReference type="RefSeq" id="WP_194115136.1">
    <property type="nucleotide sequence ID" value="NZ_JADFUA010000002.1"/>
</dbReference>
<dbReference type="InterPro" id="IPR021973">
    <property type="entry name" value="SprA-related"/>
</dbReference>
<sequence length="193" mass="20667">MSPNVGSAMTALIDRVSQLVRRSDTAPGALLPGTARSTVASDARGNAWTPRGSDGKPLSNEQQAEVADLQQTDRRVRSHEQMHINAAQGIQVSGPHFDLQDGPDGRRYAVAGEVEIDTSPGRDHHETLWKARAIQVAALAPPDPSAQDRAVAAQAARMEEQASSALAEQQARQARVSRHYRSSSAPTLLSTYA</sequence>
<accession>A0A8J7K126</accession>
<feature type="compositionally biased region" description="Low complexity" evidence="1">
    <location>
        <begin position="152"/>
        <end position="174"/>
    </location>
</feature>
<dbReference type="EMBL" id="JADFUA010000002">
    <property type="protein sequence ID" value="MBE9608606.1"/>
    <property type="molecule type" value="Genomic_DNA"/>
</dbReference>
<organism evidence="2 3">
    <name type="scientific">Chitinilyticum piscinae</name>
    <dbReference type="NCBI Taxonomy" id="2866724"/>
    <lineage>
        <taxon>Bacteria</taxon>
        <taxon>Pseudomonadati</taxon>
        <taxon>Pseudomonadota</taxon>
        <taxon>Betaproteobacteria</taxon>
        <taxon>Neisseriales</taxon>
        <taxon>Chitinibacteraceae</taxon>
        <taxon>Chitinilyticum</taxon>
    </lineage>
</organism>
<name>A0A8J7K126_9NEIS</name>